<dbReference type="PANTHER" id="PTHR30093:SF44">
    <property type="entry name" value="TYPE II SECRETION SYSTEM CORE PROTEIN G"/>
    <property type="match status" value="1"/>
</dbReference>
<keyword evidence="2" id="KW-0488">Methylation</keyword>
<dbReference type="PANTHER" id="PTHR30093">
    <property type="entry name" value="GENERAL SECRETION PATHWAY PROTEIN G"/>
    <property type="match status" value="1"/>
</dbReference>
<dbReference type="EMBL" id="MEZY01000038">
    <property type="protein sequence ID" value="OGD63157.1"/>
    <property type="molecule type" value="Genomic_DNA"/>
</dbReference>
<accession>A0A1F5E6W9</accession>
<keyword evidence="3 6" id="KW-0812">Transmembrane</keyword>
<sequence>MYKKYSKRRGFTLIELLIVVAIIGILAAIISIVYVGAQEKSRDSKRKADLQSIASALTLFYNDNKRYVGRGSVISDSSTDSRNSFPVQGSGATGLDQLEEKGYLSFLPSDPLHKDTAGKKCQYVYYQNTVSNDPPPLKATNFKVISTNAEALGDADSECKSNAGEFADSQYSCKILQVSSSSTSKTWNINNSAVNGDNNFSGCQLK</sequence>
<dbReference type="InterPro" id="IPR012902">
    <property type="entry name" value="N_methyl_site"/>
</dbReference>
<dbReference type="Gene3D" id="3.30.700.10">
    <property type="entry name" value="Glycoprotein, Type 4 Pilin"/>
    <property type="match status" value="1"/>
</dbReference>
<comment type="caution">
    <text evidence="7">The sequence shown here is derived from an EMBL/GenBank/DDBJ whole genome shotgun (WGS) entry which is preliminary data.</text>
</comment>
<evidence type="ECO:0000313" key="7">
    <source>
        <dbReference type="EMBL" id="OGD63157.1"/>
    </source>
</evidence>
<dbReference type="GO" id="GO:0016020">
    <property type="term" value="C:membrane"/>
    <property type="evidence" value="ECO:0007669"/>
    <property type="project" value="UniProtKB-SubCell"/>
</dbReference>
<keyword evidence="5 6" id="KW-0472">Membrane</keyword>
<gene>
    <name evidence="7" type="ORF">A2215_01710</name>
</gene>
<evidence type="ECO:0000256" key="4">
    <source>
        <dbReference type="ARBA" id="ARBA00022989"/>
    </source>
</evidence>
<proteinExistence type="predicted"/>
<comment type="subcellular location">
    <subcellularLocation>
        <location evidence="1">Membrane</location>
        <topology evidence="1">Single-pass membrane protein</topology>
    </subcellularLocation>
</comment>
<dbReference type="STRING" id="1797472.A2215_01710"/>
<dbReference type="Pfam" id="PF07963">
    <property type="entry name" value="N_methyl"/>
    <property type="match status" value="1"/>
</dbReference>
<dbReference type="InterPro" id="IPR045584">
    <property type="entry name" value="Pilin-like"/>
</dbReference>
<evidence type="ECO:0000256" key="6">
    <source>
        <dbReference type="SAM" id="Phobius"/>
    </source>
</evidence>
<dbReference type="GO" id="GO:0015628">
    <property type="term" value="P:protein secretion by the type II secretion system"/>
    <property type="evidence" value="ECO:0007669"/>
    <property type="project" value="InterPro"/>
</dbReference>
<dbReference type="PROSITE" id="PS00409">
    <property type="entry name" value="PROKAR_NTER_METHYL"/>
    <property type="match status" value="1"/>
</dbReference>
<name>A0A1F5E6W9_9BACT</name>
<dbReference type="InterPro" id="IPR000983">
    <property type="entry name" value="Bac_GSPG_pilin"/>
</dbReference>
<dbReference type="GO" id="GO:0015627">
    <property type="term" value="C:type II protein secretion system complex"/>
    <property type="evidence" value="ECO:0007669"/>
    <property type="project" value="InterPro"/>
</dbReference>
<dbReference type="NCBIfam" id="TIGR02532">
    <property type="entry name" value="IV_pilin_GFxxxE"/>
    <property type="match status" value="1"/>
</dbReference>
<organism evidence="7 8">
    <name type="scientific">Candidatus Berkelbacteria bacterium RIFOXYA2_FULL_43_10</name>
    <dbReference type="NCBI Taxonomy" id="1797472"/>
    <lineage>
        <taxon>Bacteria</taxon>
        <taxon>Candidatus Berkelbacteria</taxon>
    </lineage>
</organism>
<evidence type="ECO:0008006" key="9">
    <source>
        <dbReference type="Google" id="ProtNLM"/>
    </source>
</evidence>
<dbReference type="SUPFAM" id="SSF54523">
    <property type="entry name" value="Pili subunits"/>
    <property type="match status" value="1"/>
</dbReference>
<dbReference type="AlphaFoldDB" id="A0A1F5E6W9"/>
<evidence type="ECO:0000256" key="5">
    <source>
        <dbReference type="ARBA" id="ARBA00023136"/>
    </source>
</evidence>
<evidence type="ECO:0000256" key="3">
    <source>
        <dbReference type="ARBA" id="ARBA00022692"/>
    </source>
</evidence>
<keyword evidence="4 6" id="KW-1133">Transmembrane helix</keyword>
<reference evidence="7 8" key="1">
    <citation type="journal article" date="2016" name="Nat. Commun.">
        <title>Thousands of microbial genomes shed light on interconnected biogeochemical processes in an aquifer system.</title>
        <authorList>
            <person name="Anantharaman K."/>
            <person name="Brown C.T."/>
            <person name="Hug L.A."/>
            <person name="Sharon I."/>
            <person name="Castelle C.J."/>
            <person name="Probst A.J."/>
            <person name="Thomas B.C."/>
            <person name="Singh A."/>
            <person name="Wilkins M.J."/>
            <person name="Karaoz U."/>
            <person name="Brodie E.L."/>
            <person name="Williams K.H."/>
            <person name="Hubbard S.S."/>
            <person name="Banfield J.F."/>
        </authorList>
    </citation>
    <scope>NUCLEOTIDE SEQUENCE [LARGE SCALE GENOMIC DNA]</scope>
</reference>
<protein>
    <recommendedName>
        <fullName evidence="9">Type II secretion system protein GspG C-terminal domain-containing protein</fullName>
    </recommendedName>
</protein>
<evidence type="ECO:0000313" key="8">
    <source>
        <dbReference type="Proteomes" id="UP000178583"/>
    </source>
</evidence>
<dbReference type="PRINTS" id="PR00813">
    <property type="entry name" value="BCTERIALGSPG"/>
</dbReference>
<dbReference type="Proteomes" id="UP000178583">
    <property type="component" value="Unassembled WGS sequence"/>
</dbReference>
<feature type="transmembrane region" description="Helical" evidence="6">
    <location>
        <begin position="12"/>
        <end position="37"/>
    </location>
</feature>
<evidence type="ECO:0000256" key="2">
    <source>
        <dbReference type="ARBA" id="ARBA00022481"/>
    </source>
</evidence>
<evidence type="ECO:0000256" key="1">
    <source>
        <dbReference type="ARBA" id="ARBA00004167"/>
    </source>
</evidence>